<dbReference type="SMART" id="SM00507">
    <property type="entry name" value="HNHc"/>
    <property type="match status" value="1"/>
</dbReference>
<dbReference type="Gene3D" id="1.10.30.50">
    <property type="match status" value="1"/>
</dbReference>
<keyword evidence="3" id="KW-1185">Reference proteome</keyword>
<accession>A0A285TNI9</accession>
<organism evidence="2 3">
    <name type="scientific">Ureibacillus xyleni</name>
    <dbReference type="NCBI Taxonomy" id="614648"/>
    <lineage>
        <taxon>Bacteria</taxon>
        <taxon>Bacillati</taxon>
        <taxon>Bacillota</taxon>
        <taxon>Bacilli</taxon>
        <taxon>Bacillales</taxon>
        <taxon>Caryophanaceae</taxon>
        <taxon>Ureibacillus</taxon>
    </lineage>
</organism>
<sequence length="323" mass="38679">MEKKQYWKLTNGEMKDIYLTDADIWKSIHYFFYHSKNSTTYKFGFFKALLENLSETNEELEISFEDLFKSFTKIYWNLVVHHQLWQANTSTKKSKVQSVIEDFQTRYSIPDEWNFDKIAGIQQSELIKQVKTNGKRNVIGATYGDFNEEIYSFDLKNESIKLHSAYYEFLQKYKRVLTDVNNYQLSLFLEKFNEAEKLNKLLSKVEFVTQRQSLKEFELLLKHAGFDTCFYCKKSVTKRSQVDHFIPWSYIQNDHLWNFVLACPSCNAKKSNKLASESHMNQLIKRNEILVHETPYKGYFTHYSEEKLRSYYHYSQENGFRKV</sequence>
<protein>
    <submittedName>
        <fullName evidence="2">HNH endonuclease</fullName>
    </submittedName>
</protein>
<gene>
    <name evidence="2" type="ORF">SAMN05880501_11687</name>
</gene>
<reference evidence="3" key="1">
    <citation type="submission" date="2017-08" db="EMBL/GenBank/DDBJ databases">
        <authorList>
            <person name="Varghese N."/>
            <person name="Submissions S."/>
        </authorList>
    </citation>
    <scope>NUCLEOTIDE SEQUENCE [LARGE SCALE GENOMIC DNA]</scope>
    <source>
        <strain evidence="3">JC22</strain>
    </source>
</reference>
<dbReference type="OrthoDB" id="489287at2"/>
<dbReference type="CDD" id="cd00085">
    <property type="entry name" value="HNHc"/>
    <property type="match status" value="1"/>
</dbReference>
<dbReference type="GO" id="GO:0004519">
    <property type="term" value="F:endonuclease activity"/>
    <property type="evidence" value="ECO:0007669"/>
    <property type="project" value="UniProtKB-KW"/>
</dbReference>
<keyword evidence="2" id="KW-0378">Hydrolase</keyword>
<keyword evidence="2" id="KW-0255">Endonuclease</keyword>
<dbReference type="InterPro" id="IPR003615">
    <property type="entry name" value="HNH_nuc"/>
</dbReference>
<dbReference type="AlphaFoldDB" id="A0A285TNI9"/>
<keyword evidence="2" id="KW-0540">Nuclease</keyword>
<dbReference type="Proteomes" id="UP000219636">
    <property type="component" value="Unassembled WGS sequence"/>
</dbReference>
<evidence type="ECO:0000313" key="2">
    <source>
        <dbReference type="EMBL" id="SOC24075.1"/>
    </source>
</evidence>
<feature type="domain" description="HNH nuclease" evidence="1">
    <location>
        <begin position="216"/>
        <end position="268"/>
    </location>
</feature>
<dbReference type="RefSeq" id="WP_097075021.1">
    <property type="nucleotide sequence ID" value="NZ_OBMQ01000016.1"/>
</dbReference>
<name>A0A285TNI9_9BACL</name>
<dbReference type="EMBL" id="OBMQ01000016">
    <property type="protein sequence ID" value="SOC24075.1"/>
    <property type="molecule type" value="Genomic_DNA"/>
</dbReference>
<proteinExistence type="predicted"/>
<evidence type="ECO:0000313" key="3">
    <source>
        <dbReference type="Proteomes" id="UP000219636"/>
    </source>
</evidence>
<dbReference type="Pfam" id="PF13395">
    <property type="entry name" value="HNH_4"/>
    <property type="match status" value="1"/>
</dbReference>
<evidence type="ECO:0000259" key="1">
    <source>
        <dbReference type="SMART" id="SM00507"/>
    </source>
</evidence>